<dbReference type="EMBL" id="CASHTH010001679">
    <property type="protein sequence ID" value="CAI8018018.1"/>
    <property type="molecule type" value="Genomic_DNA"/>
</dbReference>
<dbReference type="Gene3D" id="3.30.2350.10">
    <property type="entry name" value="Pseudouridine synthase"/>
    <property type="match status" value="1"/>
</dbReference>
<dbReference type="GO" id="GO:0003723">
    <property type="term" value="F:RNA binding"/>
    <property type="evidence" value="ECO:0007669"/>
    <property type="project" value="InterPro"/>
</dbReference>
<feature type="domain" description="tRNA pseudouridylate synthase B C-terminal" evidence="6">
    <location>
        <begin position="158"/>
        <end position="220"/>
    </location>
</feature>
<reference evidence="7" key="1">
    <citation type="submission" date="2023-03" db="EMBL/GenBank/DDBJ databases">
        <authorList>
            <person name="Steffen K."/>
            <person name="Cardenas P."/>
        </authorList>
    </citation>
    <scope>NUCLEOTIDE SEQUENCE</scope>
</reference>
<keyword evidence="4" id="KW-0413">Isomerase</keyword>
<evidence type="ECO:0000256" key="2">
    <source>
        <dbReference type="ARBA" id="ARBA00012787"/>
    </source>
</evidence>
<dbReference type="Proteomes" id="UP001174909">
    <property type="component" value="Unassembled WGS sequence"/>
</dbReference>
<dbReference type="GO" id="GO:0160148">
    <property type="term" value="F:tRNA pseudouridine(55) synthase activity"/>
    <property type="evidence" value="ECO:0007669"/>
    <property type="project" value="UniProtKB-EC"/>
</dbReference>
<dbReference type="Pfam" id="PF01509">
    <property type="entry name" value="TruB_N"/>
    <property type="match status" value="1"/>
</dbReference>
<keyword evidence="8" id="KW-1185">Reference proteome</keyword>
<evidence type="ECO:0000313" key="8">
    <source>
        <dbReference type="Proteomes" id="UP001174909"/>
    </source>
</evidence>
<dbReference type="AlphaFoldDB" id="A0AA35RW67"/>
<keyword evidence="3" id="KW-0819">tRNA processing</keyword>
<dbReference type="HAMAP" id="MF_01080">
    <property type="entry name" value="TruB_bact"/>
    <property type="match status" value="1"/>
</dbReference>
<evidence type="ECO:0000259" key="6">
    <source>
        <dbReference type="Pfam" id="PF16198"/>
    </source>
</evidence>
<dbReference type="GO" id="GO:1990481">
    <property type="term" value="P:mRNA pseudouridine synthesis"/>
    <property type="evidence" value="ECO:0007669"/>
    <property type="project" value="TreeGrafter"/>
</dbReference>
<sequence>MDALRQVKRITGQRKKVGHAGTMDPLARGVLPVCFGQATRLMEYAFDGVKKYRMQVRLGATTQTYDAEGDVTEVRDPNYVTPKDLEAAFLPFIGSVEQKPPMFSAVKVAGQRLYKLARRGIEVEREPRIVDIFDIRLLDFNLPSITVDVECGRGVYMRTLAHDLGLALGCGGYVTDLERQSCAGFESTEGVTPEGLAIAAEESAENAGWLSYLHPIDQVLRSLRAITVSGFIERALGNGQSVAAGGLPFEAGYLEQVRVYAEDGRLLAIARFDRAGNAWQPFKVFQGLEPSPFASDSLSLA</sequence>
<organism evidence="7 8">
    <name type="scientific">Geodia barretti</name>
    <name type="common">Barrett's horny sponge</name>
    <dbReference type="NCBI Taxonomy" id="519541"/>
    <lineage>
        <taxon>Eukaryota</taxon>
        <taxon>Metazoa</taxon>
        <taxon>Porifera</taxon>
        <taxon>Demospongiae</taxon>
        <taxon>Heteroscleromorpha</taxon>
        <taxon>Tetractinellida</taxon>
        <taxon>Astrophorina</taxon>
        <taxon>Geodiidae</taxon>
        <taxon>Geodia</taxon>
    </lineage>
</organism>
<dbReference type="SUPFAM" id="SSF55120">
    <property type="entry name" value="Pseudouridine synthase"/>
    <property type="match status" value="1"/>
</dbReference>
<feature type="domain" description="Pseudouridine synthase II N-terminal" evidence="5">
    <location>
        <begin position="9"/>
        <end position="157"/>
    </location>
</feature>
<dbReference type="InterPro" id="IPR032819">
    <property type="entry name" value="TruB_C"/>
</dbReference>
<gene>
    <name evidence="7" type="ORF">GBAR_LOCUS10887</name>
</gene>
<evidence type="ECO:0000256" key="1">
    <source>
        <dbReference type="ARBA" id="ARBA00008999"/>
    </source>
</evidence>
<dbReference type="PANTHER" id="PTHR13767:SF2">
    <property type="entry name" value="PSEUDOURIDYLATE SYNTHASE TRUB1"/>
    <property type="match status" value="1"/>
</dbReference>
<comment type="caution">
    <text evidence="7">The sequence shown here is derived from an EMBL/GenBank/DDBJ whole genome shotgun (WGS) entry which is preliminary data.</text>
</comment>
<dbReference type="NCBIfam" id="TIGR00431">
    <property type="entry name" value="TruB"/>
    <property type="match status" value="1"/>
</dbReference>
<name>A0AA35RW67_GEOBA</name>
<dbReference type="GO" id="GO:0006400">
    <property type="term" value="P:tRNA modification"/>
    <property type="evidence" value="ECO:0007669"/>
    <property type="project" value="TreeGrafter"/>
</dbReference>
<dbReference type="InterPro" id="IPR002501">
    <property type="entry name" value="PsdUridine_synth_N"/>
</dbReference>
<dbReference type="CDD" id="cd02573">
    <property type="entry name" value="PseudoU_synth_EcTruB"/>
    <property type="match status" value="1"/>
</dbReference>
<dbReference type="EC" id="5.4.99.25" evidence="2"/>
<dbReference type="Pfam" id="PF16198">
    <property type="entry name" value="TruB_C_2"/>
    <property type="match status" value="1"/>
</dbReference>
<evidence type="ECO:0000256" key="4">
    <source>
        <dbReference type="ARBA" id="ARBA00023235"/>
    </source>
</evidence>
<accession>A0AA35RW67</accession>
<dbReference type="PANTHER" id="PTHR13767">
    <property type="entry name" value="TRNA-PSEUDOURIDINE SYNTHASE"/>
    <property type="match status" value="1"/>
</dbReference>
<dbReference type="InterPro" id="IPR020103">
    <property type="entry name" value="PsdUridine_synth_cat_dom_sf"/>
</dbReference>
<evidence type="ECO:0000259" key="5">
    <source>
        <dbReference type="Pfam" id="PF01509"/>
    </source>
</evidence>
<comment type="similarity">
    <text evidence="1">Belongs to the pseudouridine synthase TruB family.</text>
</comment>
<evidence type="ECO:0000256" key="3">
    <source>
        <dbReference type="ARBA" id="ARBA00022694"/>
    </source>
</evidence>
<dbReference type="InterPro" id="IPR014780">
    <property type="entry name" value="tRNA_psdUridine_synth_TruB"/>
</dbReference>
<evidence type="ECO:0000313" key="7">
    <source>
        <dbReference type="EMBL" id="CAI8018018.1"/>
    </source>
</evidence>
<protein>
    <recommendedName>
        <fullName evidence="2">tRNA pseudouridine(55) synthase</fullName>
        <ecNumber evidence="2">5.4.99.25</ecNumber>
    </recommendedName>
</protein>
<proteinExistence type="inferred from homology"/>